<organism evidence="2 3">
    <name type="scientific">Laodelphax striatellus</name>
    <name type="common">Small brown planthopper</name>
    <name type="synonym">Delphax striatella</name>
    <dbReference type="NCBI Taxonomy" id="195883"/>
    <lineage>
        <taxon>Eukaryota</taxon>
        <taxon>Metazoa</taxon>
        <taxon>Ecdysozoa</taxon>
        <taxon>Arthropoda</taxon>
        <taxon>Hexapoda</taxon>
        <taxon>Insecta</taxon>
        <taxon>Pterygota</taxon>
        <taxon>Neoptera</taxon>
        <taxon>Paraneoptera</taxon>
        <taxon>Hemiptera</taxon>
        <taxon>Auchenorrhyncha</taxon>
        <taxon>Fulgoroidea</taxon>
        <taxon>Delphacidae</taxon>
        <taxon>Criomorphinae</taxon>
        <taxon>Laodelphax</taxon>
    </lineage>
</organism>
<dbReference type="AlphaFoldDB" id="A0A482XF19"/>
<dbReference type="EMBL" id="QKKF02011155">
    <property type="protein sequence ID" value="RZF44327.1"/>
    <property type="molecule type" value="Genomic_DNA"/>
</dbReference>
<evidence type="ECO:0000256" key="1">
    <source>
        <dbReference type="SAM" id="MobiDB-lite"/>
    </source>
</evidence>
<evidence type="ECO:0000313" key="3">
    <source>
        <dbReference type="Proteomes" id="UP000291343"/>
    </source>
</evidence>
<dbReference type="InParanoid" id="A0A482XF19"/>
<sequence>MKHETSDTATEQNDNERRKRSDKSKPARVLTNAICTVSRLPVGGVEAAAAGSGGGGGGLMGGAVSHFFQSSSSALLSVAGGGAHHRTSCEQTRAKIRTVFEALRANPKVTVQRLDGILSSIPKVRHFQIYSGTFNSFNGEGLLR</sequence>
<evidence type="ECO:0000313" key="2">
    <source>
        <dbReference type="EMBL" id="RZF44327.1"/>
    </source>
</evidence>
<feature type="region of interest" description="Disordered" evidence="1">
    <location>
        <begin position="1"/>
        <end position="27"/>
    </location>
</feature>
<reference evidence="2 3" key="1">
    <citation type="journal article" date="2017" name="Gigascience">
        <title>Genome sequence of the small brown planthopper, Laodelphax striatellus.</title>
        <authorList>
            <person name="Zhu J."/>
            <person name="Jiang F."/>
            <person name="Wang X."/>
            <person name="Yang P."/>
            <person name="Bao Y."/>
            <person name="Zhao W."/>
            <person name="Wang W."/>
            <person name="Lu H."/>
            <person name="Wang Q."/>
            <person name="Cui N."/>
            <person name="Li J."/>
            <person name="Chen X."/>
            <person name="Luo L."/>
            <person name="Yu J."/>
            <person name="Kang L."/>
            <person name="Cui F."/>
        </authorList>
    </citation>
    <scope>NUCLEOTIDE SEQUENCE [LARGE SCALE GENOMIC DNA]</scope>
    <source>
        <strain evidence="2">Lst14</strain>
    </source>
</reference>
<dbReference type="STRING" id="195883.A0A482XF19"/>
<dbReference type="OrthoDB" id="3246549at2759"/>
<dbReference type="Proteomes" id="UP000291343">
    <property type="component" value="Unassembled WGS sequence"/>
</dbReference>
<gene>
    <name evidence="2" type="ORF">LSTR_LSTR006877</name>
</gene>
<proteinExistence type="predicted"/>
<keyword evidence="3" id="KW-1185">Reference proteome</keyword>
<accession>A0A482XF19</accession>
<feature type="compositionally biased region" description="Basic and acidic residues" evidence="1">
    <location>
        <begin position="14"/>
        <end position="25"/>
    </location>
</feature>
<name>A0A482XF19_LAOST</name>
<comment type="caution">
    <text evidence="2">The sequence shown here is derived from an EMBL/GenBank/DDBJ whole genome shotgun (WGS) entry which is preliminary data.</text>
</comment>
<protein>
    <submittedName>
        <fullName evidence="2">Uncharacterized protein</fullName>
    </submittedName>
</protein>